<dbReference type="Gene3D" id="1.10.10.60">
    <property type="entry name" value="Homeodomain-like"/>
    <property type="match status" value="1"/>
</dbReference>
<name>A0A1I4BXP5_9HYPH</name>
<dbReference type="InterPro" id="IPR018060">
    <property type="entry name" value="HTH_AraC"/>
</dbReference>
<dbReference type="PANTHER" id="PTHR46796">
    <property type="entry name" value="HTH-TYPE TRANSCRIPTIONAL ACTIVATOR RHAS-RELATED"/>
    <property type="match status" value="1"/>
</dbReference>
<dbReference type="InterPro" id="IPR050204">
    <property type="entry name" value="AraC_XylS_family_regulators"/>
</dbReference>
<gene>
    <name evidence="5" type="ORF">SAMN04488498_111131</name>
</gene>
<keyword evidence="1" id="KW-0805">Transcription regulation</keyword>
<dbReference type="EMBL" id="FOSL01000011">
    <property type="protein sequence ID" value="SFK73588.1"/>
    <property type="molecule type" value="Genomic_DNA"/>
</dbReference>
<keyword evidence="2" id="KW-0238">DNA-binding</keyword>
<dbReference type="GO" id="GO:0003700">
    <property type="term" value="F:DNA-binding transcription factor activity"/>
    <property type="evidence" value="ECO:0007669"/>
    <property type="project" value="InterPro"/>
</dbReference>
<accession>A0A1I4BXP5</accession>
<evidence type="ECO:0000256" key="2">
    <source>
        <dbReference type="ARBA" id="ARBA00023125"/>
    </source>
</evidence>
<keyword evidence="3" id="KW-0804">Transcription</keyword>
<dbReference type="AlphaFoldDB" id="A0A1I4BXP5"/>
<dbReference type="RefSeq" id="WP_149761604.1">
    <property type="nucleotide sequence ID" value="NZ_BSPE01000004.1"/>
</dbReference>
<dbReference type="Pfam" id="PF12833">
    <property type="entry name" value="HTH_18"/>
    <property type="match status" value="1"/>
</dbReference>
<evidence type="ECO:0000256" key="3">
    <source>
        <dbReference type="ARBA" id="ARBA00023163"/>
    </source>
</evidence>
<dbReference type="PANTHER" id="PTHR46796:SF12">
    <property type="entry name" value="HTH-TYPE DNA-BINDING TRANSCRIPTIONAL ACTIVATOR EUTR"/>
    <property type="match status" value="1"/>
</dbReference>
<evidence type="ECO:0000259" key="4">
    <source>
        <dbReference type="PROSITE" id="PS01124"/>
    </source>
</evidence>
<reference evidence="5 6" key="1">
    <citation type="submission" date="2016-10" db="EMBL/GenBank/DDBJ databases">
        <authorList>
            <person name="Varghese N."/>
            <person name="Submissions S."/>
        </authorList>
    </citation>
    <scope>NUCLEOTIDE SEQUENCE [LARGE SCALE GENOMIC DNA]</scope>
    <source>
        <strain evidence="5 6">DSM 21822</strain>
    </source>
</reference>
<dbReference type="Proteomes" id="UP000323300">
    <property type="component" value="Unassembled WGS sequence"/>
</dbReference>
<evidence type="ECO:0000256" key="1">
    <source>
        <dbReference type="ARBA" id="ARBA00023015"/>
    </source>
</evidence>
<dbReference type="InterPro" id="IPR009057">
    <property type="entry name" value="Homeodomain-like_sf"/>
</dbReference>
<sequence>MDGPMLQPPLANHVLFRTRDLDFARESVAQKFCRHRLDIVGERHLFNASHHHVAGSMISLNYISYGADVLIDPGELGDFYLVQIPVRGGAAIHNGRRQFVSDGGSASVLNPHWATRMRWWPGCAQVLVQIRKEPFLDYAQRLLGRSLAAPISFDPRIDLSRPEMQCWRSHVMALVRRAEAGSHPAGLTTALCEQQLVEDLLRLQPHDMSEFLEEKPASVPPRYLRRAVDFMRANAAEPLSIADLADVANVSPRALQLAWKAAYGASPMHALAQERLRRARHDLRYSLQATTVAGTAVKWGFAHLGRFSAAYHELFGEFPRDTLRKRER</sequence>
<dbReference type="InterPro" id="IPR035418">
    <property type="entry name" value="AraC-bd_2"/>
</dbReference>
<dbReference type="SUPFAM" id="SSF46689">
    <property type="entry name" value="Homeodomain-like"/>
    <property type="match status" value="1"/>
</dbReference>
<dbReference type="PROSITE" id="PS01124">
    <property type="entry name" value="HTH_ARAC_FAMILY_2"/>
    <property type="match status" value="1"/>
</dbReference>
<organism evidence="5 6">
    <name type="scientific">Neomesorhizobium albiziae</name>
    <dbReference type="NCBI Taxonomy" id="335020"/>
    <lineage>
        <taxon>Bacteria</taxon>
        <taxon>Pseudomonadati</taxon>
        <taxon>Pseudomonadota</taxon>
        <taxon>Alphaproteobacteria</taxon>
        <taxon>Hyphomicrobiales</taxon>
        <taxon>Phyllobacteriaceae</taxon>
        <taxon>Neomesorhizobium</taxon>
    </lineage>
</organism>
<protein>
    <submittedName>
        <fullName evidence="5">Transcriptional regulator, AraC family</fullName>
    </submittedName>
</protein>
<dbReference type="OrthoDB" id="7285481at2"/>
<evidence type="ECO:0000313" key="5">
    <source>
        <dbReference type="EMBL" id="SFK73588.1"/>
    </source>
</evidence>
<evidence type="ECO:0000313" key="6">
    <source>
        <dbReference type="Proteomes" id="UP000323300"/>
    </source>
</evidence>
<dbReference type="Pfam" id="PF14525">
    <property type="entry name" value="AraC_binding_2"/>
    <property type="match status" value="1"/>
</dbReference>
<proteinExistence type="predicted"/>
<keyword evidence="6" id="KW-1185">Reference proteome</keyword>
<feature type="domain" description="HTH araC/xylS-type" evidence="4">
    <location>
        <begin position="225"/>
        <end position="325"/>
    </location>
</feature>
<dbReference type="GO" id="GO:0043565">
    <property type="term" value="F:sequence-specific DNA binding"/>
    <property type="evidence" value="ECO:0007669"/>
    <property type="project" value="InterPro"/>
</dbReference>
<dbReference type="SMART" id="SM00342">
    <property type="entry name" value="HTH_ARAC"/>
    <property type="match status" value="1"/>
</dbReference>